<proteinExistence type="predicted"/>
<dbReference type="Proteomes" id="UP001524642">
    <property type="component" value="Unassembled WGS sequence"/>
</dbReference>
<name>A0ABT1XAR1_9PROT</name>
<evidence type="ECO:0000256" key="2">
    <source>
        <dbReference type="SAM" id="SignalP"/>
    </source>
</evidence>
<reference evidence="3 4" key="1">
    <citation type="submission" date="2022-06" db="EMBL/GenBank/DDBJ databases">
        <title>Roseomonas CN29.</title>
        <authorList>
            <person name="Cheng Y."/>
            <person name="He X."/>
        </authorList>
    </citation>
    <scope>NUCLEOTIDE SEQUENCE [LARGE SCALE GENOMIC DNA]</scope>
    <source>
        <strain evidence="3 4">CN29</strain>
    </source>
</reference>
<gene>
    <name evidence="3" type="ORF">NRP21_20865</name>
</gene>
<keyword evidence="4" id="KW-1185">Reference proteome</keyword>
<feature type="compositionally biased region" description="Low complexity" evidence="1">
    <location>
        <begin position="27"/>
        <end position="53"/>
    </location>
</feature>
<feature type="signal peptide" evidence="2">
    <location>
        <begin position="1"/>
        <end position="24"/>
    </location>
</feature>
<dbReference type="EMBL" id="JANJOU010000021">
    <property type="protein sequence ID" value="MCR0984513.1"/>
    <property type="molecule type" value="Genomic_DNA"/>
</dbReference>
<keyword evidence="2" id="KW-0732">Signal</keyword>
<feature type="region of interest" description="Disordered" evidence="1">
    <location>
        <begin position="27"/>
        <end position="57"/>
    </location>
</feature>
<dbReference type="RefSeq" id="WP_257718165.1">
    <property type="nucleotide sequence ID" value="NZ_JANJOU010000021.1"/>
</dbReference>
<evidence type="ECO:0000313" key="4">
    <source>
        <dbReference type="Proteomes" id="UP001524642"/>
    </source>
</evidence>
<accession>A0ABT1XAR1</accession>
<sequence>MIRHAPALALAALAALALATPATAQRGARQAPAAEQPAQSGGQAGSQSGNSPQRLGTFGEWTAATHTEASGKVCYAFTRMEGRNNTLLTVTHRAQGRDQVSLRIGRAFPRNAEVKVDVGNNDLDFYTSGENAFARDGRATVAAFRNGRDAVAKSPAPNNRSTTETFPLSGFTAAYEAISKECPPGSSSRR</sequence>
<dbReference type="InterPro" id="IPR038696">
    <property type="entry name" value="IalB_sf"/>
</dbReference>
<comment type="caution">
    <text evidence="3">The sequence shown here is derived from an EMBL/GenBank/DDBJ whole genome shotgun (WGS) entry which is preliminary data.</text>
</comment>
<evidence type="ECO:0000256" key="1">
    <source>
        <dbReference type="SAM" id="MobiDB-lite"/>
    </source>
</evidence>
<dbReference type="InterPro" id="IPR010642">
    <property type="entry name" value="Invasion_prot_B"/>
</dbReference>
<protein>
    <submittedName>
        <fullName evidence="3">Invasion associated locus B family protein</fullName>
    </submittedName>
</protein>
<feature type="chain" id="PRO_5047136082" evidence="2">
    <location>
        <begin position="25"/>
        <end position="190"/>
    </location>
</feature>
<dbReference type="Gene3D" id="2.60.40.1880">
    <property type="entry name" value="Invasion associated locus B (IalB) protein"/>
    <property type="match status" value="1"/>
</dbReference>
<organism evidence="3 4">
    <name type="scientific">Roseomonas populi</name>
    <dbReference type="NCBI Taxonomy" id="3121582"/>
    <lineage>
        <taxon>Bacteria</taxon>
        <taxon>Pseudomonadati</taxon>
        <taxon>Pseudomonadota</taxon>
        <taxon>Alphaproteobacteria</taxon>
        <taxon>Acetobacterales</taxon>
        <taxon>Roseomonadaceae</taxon>
        <taxon>Roseomonas</taxon>
    </lineage>
</organism>
<evidence type="ECO:0000313" key="3">
    <source>
        <dbReference type="EMBL" id="MCR0984513.1"/>
    </source>
</evidence>
<dbReference type="Pfam" id="PF06776">
    <property type="entry name" value="IalB"/>
    <property type="match status" value="1"/>
</dbReference>